<organism evidence="2 3">
    <name type="scientific">Actinophytocola oryzae</name>
    <dbReference type="NCBI Taxonomy" id="502181"/>
    <lineage>
        <taxon>Bacteria</taxon>
        <taxon>Bacillati</taxon>
        <taxon>Actinomycetota</taxon>
        <taxon>Actinomycetes</taxon>
        <taxon>Pseudonocardiales</taxon>
        <taxon>Pseudonocardiaceae</taxon>
    </lineage>
</organism>
<name>A0A4R7V7A3_9PSEU</name>
<evidence type="ECO:0000313" key="2">
    <source>
        <dbReference type="EMBL" id="TDV44950.1"/>
    </source>
</evidence>
<sequence length="73" mass="7331">MVAVPQTVAAPGIPAWQDDVLVVPTPSLFRVTTGTTNGTVGFPPRAGHSCAENAGASPLTAHHSVASPRASSI</sequence>
<dbReference type="EMBL" id="SOCP01000013">
    <property type="protein sequence ID" value="TDV44950.1"/>
    <property type="molecule type" value="Genomic_DNA"/>
</dbReference>
<evidence type="ECO:0000313" key="3">
    <source>
        <dbReference type="Proteomes" id="UP000294927"/>
    </source>
</evidence>
<reference evidence="2 3" key="1">
    <citation type="submission" date="2019-03" db="EMBL/GenBank/DDBJ databases">
        <title>Genomic Encyclopedia of Archaeal and Bacterial Type Strains, Phase II (KMG-II): from individual species to whole genera.</title>
        <authorList>
            <person name="Goeker M."/>
        </authorList>
    </citation>
    <scope>NUCLEOTIDE SEQUENCE [LARGE SCALE GENOMIC DNA]</scope>
    <source>
        <strain evidence="2 3">DSM 45499</strain>
    </source>
</reference>
<proteinExistence type="predicted"/>
<gene>
    <name evidence="2" type="ORF">CLV71_113215</name>
</gene>
<dbReference type="Proteomes" id="UP000294927">
    <property type="component" value="Unassembled WGS sequence"/>
</dbReference>
<dbReference type="AlphaFoldDB" id="A0A4R7V7A3"/>
<comment type="caution">
    <text evidence="2">The sequence shown here is derived from an EMBL/GenBank/DDBJ whole genome shotgun (WGS) entry which is preliminary data.</text>
</comment>
<evidence type="ECO:0000256" key="1">
    <source>
        <dbReference type="SAM" id="MobiDB-lite"/>
    </source>
</evidence>
<accession>A0A4R7V7A3</accession>
<keyword evidence="3" id="KW-1185">Reference proteome</keyword>
<protein>
    <submittedName>
        <fullName evidence="2">Uncharacterized protein</fullName>
    </submittedName>
</protein>
<feature type="region of interest" description="Disordered" evidence="1">
    <location>
        <begin position="51"/>
        <end position="73"/>
    </location>
</feature>